<evidence type="ECO:0000259" key="3">
    <source>
        <dbReference type="PROSITE" id="PS50222"/>
    </source>
</evidence>
<dbReference type="GO" id="GO:0016460">
    <property type="term" value="C:myosin II complex"/>
    <property type="evidence" value="ECO:0007669"/>
    <property type="project" value="TreeGrafter"/>
</dbReference>
<evidence type="ECO:0000313" key="4">
    <source>
        <dbReference type="EMBL" id="KAK4875381.1"/>
    </source>
</evidence>
<accession>A0AAN7P4Y3</accession>
<feature type="domain" description="EF-hand" evidence="3">
    <location>
        <begin position="191"/>
        <end position="226"/>
    </location>
</feature>
<dbReference type="Pfam" id="PF13499">
    <property type="entry name" value="EF-hand_7"/>
    <property type="match status" value="4"/>
</dbReference>
<dbReference type="FunFam" id="1.10.238.10:FF:000178">
    <property type="entry name" value="Calmodulin-2 A"/>
    <property type="match status" value="1"/>
</dbReference>
<dbReference type="InterPro" id="IPR018247">
    <property type="entry name" value="EF_Hand_1_Ca_BS"/>
</dbReference>
<dbReference type="FunFam" id="1.10.238.10:FF:000001">
    <property type="entry name" value="Calmodulin 1"/>
    <property type="match status" value="1"/>
</dbReference>
<dbReference type="Proteomes" id="UP001353858">
    <property type="component" value="Unassembled WGS sequence"/>
</dbReference>
<keyword evidence="1" id="KW-0677">Repeat</keyword>
<feature type="domain" description="EF-hand" evidence="3">
    <location>
        <begin position="50"/>
        <end position="85"/>
    </location>
</feature>
<feature type="domain" description="EF-hand" evidence="3">
    <location>
        <begin position="92"/>
        <end position="127"/>
    </location>
</feature>
<keyword evidence="5" id="KW-1185">Reference proteome</keyword>
<sequence length="336" mass="38332">MNKYHAKKDELEKDQIQMLRSTFDAFDIDKKGYIEPEMVGIILDMLGTQIVGDELDSVISEIDEDGNGEVSFEEFSNLVSRYLVEEEEDTAAIQLELKGAFRFYDKEGNGFITTDVLREILKELDDKLSDDELDNMIDEIDADGSGTVDWDGIPLLSRTHSSTRNLFGLEMDEEAKKQLAELASKLDLNKDQLILLQQTFVSFDVDKKGFIDIEMIGQILDMLGHQLTTDELQAIVKEIDEDGNGELSFEEFAHLASRFLVEEEEDTEAILKELKDAFRLYDKEGLGFITTDLLREILKELDDKMTREDLDQMIEEIDVDGSGTVDWEEFKAMMIG</sequence>
<dbReference type="PANTHER" id="PTHR23048:SF0">
    <property type="entry name" value="CALMODULIN LIKE 3"/>
    <property type="match status" value="1"/>
</dbReference>
<keyword evidence="2" id="KW-0106">Calcium</keyword>
<dbReference type="SMART" id="SM00054">
    <property type="entry name" value="EFh"/>
    <property type="match status" value="8"/>
</dbReference>
<dbReference type="PANTHER" id="PTHR23048">
    <property type="entry name" value="MYOSIN LIGHT CHAIN 1, 3"/>
    <property type="match status" value="1"/>
</dbReference>
<feature type="domain" description="EF-hand" evidence="3">
    <location>
        <begin position="14"/>
        <end position="49"/>
    </location>
</feature>
<gene>
    <name evidence="4" type="ORF">RN001_011803</name>
</gene>
<protein>
    <recommendedName>
        <fullName evidence="3">EF-hand domain-containing protein</fullName>
    </recommendedName>
</protein>
<dbReference type="AlphaFoldDB" id="A0AAN7P4Y3"/>
<name>A0AAN7P4Y3_9COLE</name>
<dbReference type="InterPro" id="IPR002048">
    <property type="entry name" value="EF_hand_dom"/>
</dbReference>
<dbReference type="InterPro" id="IPR011992">
    <property type="entry name" value="EF-hand-dom_pair"/>
</dbReference>
<feature type="domain" description="EF-hand" evidence="3">
    <location>
        <begin position="305"/>
        <end position="336"/>
    </location>
</feature>
<feature type="domain" description="EF-hand" evidence="3">
    <location>
        <begin position="269"/>
        <end position="304"/>
    </location>
</feature>
<dbReference type="PROSITE" id="PS50222">
    <property type="entry name" value="EF_HAND_2"/>
    <property type="match status" value="7"/>
</dbReference>
<organism evidence="4 5">
    <name type="scientific">Aquatica leii</name>
    <dbReference type="NCBI Taxonomy" id="1421715"/>
    <lineage>
        <taxon>Eukaryota</taxon>
        <taxon>Metazoa</taxon>
        <taxon>Ecdysozoa</taxon>
        <taxon>Arthropoda</taxon>
        <taxon>Hexapoda</taxon>
        <taxon>Insecta</taxon>
        <taxon>Pterygota</taxon>
        <taxon>Neoptera</taxon>
        <taxon>Endopterygota</taxon>
        <taxon>Coleoptera</taxon>
        <taxon>Polyphaga</taxon>
        <taxon>Elateriformia</taxon>
        <taxon>Elateroidea</taxon>
        <taxon>Lampyridae</taxon>
        <taxon>Luciolinae</taxon>
        <taxon>Aquatica</taxon>
    </lineage>
</organism>
<reference evidence="5" key="1">
    <citation type="submission" date="2023-01" db="EMBL/GenBank/DDBJ databases">
        <title>Key to firefly adult light organ development and bioluminescence: homeobox transcription factors regulate luciferase expression and transportation to peroxisome.</title>
        <authorList>
            <person name="Fu X."/>
        </authorList>
    </citation>
    <scope>NUCLEOTIDE SEQUENCE [LARGE SCALE GENOMIC DNA]</scope>
</reference>
<dbReference type="EMBL" id="JARPUR010000005">
    <property type="protein sequence ID" value="KAK4875381.1"/>
    <property type="molecule type" value="Genomic_DNA"/>
</dbReference>
<dbReference type="SUPFAM" id="SSF47473">
    <property type="entry name" value="EF-hand"/>
    <property type="match status" value="2"/>
</dbReference>
<evidence type="ECO:0000256" key="1">
    <source>
        <dbReference type="ARBA" id="ARBA00022737"/>
    </source>
</evidence>
<comment type="caution">
    <text evidence="4">The sequence shown here is derived from an EMBL/GenBank/DDBJ whole genome shotgun (WGS) entry which is preliminary data.</text>
</comment>
<dbReference type="Gene3D" id="1.10.238.10">
    <property type="entry name" value="EF-hand"/>
    <property type="match status" value="4"/>
</dbReference>
<dbReference type="CDD" id="cd00051">
    <property type="entry name" value="EFh"/>
    <property type="match status" value="3"/>
</dbReference>
<feature type="domain" description="EF-hand" evidence="3">
    <location>
        <begin position="227"/>
        <end position="262"/>
    </location>
</feature>
<evidence type="ECO:0000256" key="2">
    <source>
        <dbReference type="ARBA" id="ARBA00022837"/>
    </source>
</evidence>
<evidence type="ECO:0000313" key="5">
    <source>
        <dbReference type="Proteomes" id="UP001353858"/>
    </source>
</evidence>
<dbReference type="GO" id="GO:0005509">
    <property type="term" value="F:calcium ion binding"/>
    <property type="evidence" value="ECO:0007669"/>
    <property type="project" value="InterPro"/>
</dbReference>
<dbReference type="InterPro" id="IPR050230">
    <property type="entry name" value="CALM/Myosin/TropC-like"/>
</dbReference>
<dbReference type="PROSITE" id="PS00018">
    <property type="entry name" value="EF_HAND_1"/>
    <property type="match status" value="3"/>
</dbReference>
<proteinExistence type="predicted"/>